<sequence length="82" mass="9205">MIMFDAEIFQQTVTLLSSYCGVKKVDPAFGQYQQGIERALNEFIANSMEQPLAEQLTYIERELKKRDGIPAALEEASDGKCS</sequence>
<dbReference type="AlphaFoldDB" id="A0A0W0XFV5"/>
<comment type="caution">
    <text evidence="1">The sequence shown here is derived from an EMBL/GenBank/DDBJ whole genome shotgun (WGS) entry which is preliminary data.</text>
</comment>
<protein>
    <submittedName>
        <fullName evidence="1">Uncharacterized protein</fullName>
    </submittedName>
</protein>
<evidence type="ECO:0000313" key="1">
    <source>
        <dbReference type="EMBL" id="KTD43454.1"/>
    </source>
</evidence>
<name>A0A0W0XFV5_9GAMM</name>
<dbReference type="Proteomes" id="UP000054858">
    <property type="component" value="Unassembled WGS sequence"/>
</dbReference>
<dbReference type="EMBL" id="LNYP01000008">
    <property type="protein sequence ID" value="KTD43454.1"/>
    <property type="molecule type" value="Genomic_DNA"/>
</dbReference>
<gene>
    <name evidence="1" type="ORF">Loak_0629</name>
</gene>
<reference evidence="1 2" key="1">
    <citation type="submission" date="2015-11" db="EMBL/GenBank/DDBJ databases">
        <title>Genomic analysis of 38 Legionella species identifies large and diverse effector repertoires.</title>
        <authorList>
            <person name="Burstein D."/>
            <person name="Amaro F."/>
            <person name="Zusman T."/>
            <person name="Lifshitz Z."/>
            <person name="Cohen O."/>
            <person name="Gilbert J.A."/>
            <person name="Pupko T."/>
            <person name="Shuman H.A."/>
            <person name="Segal G."/>
        </authorList>
    </citation>
    <scope>NUCLEOTIDE SEQUENCE [LARGE SCALE GENOMIC DNA]</scope>
    <source>
        <strain evidence="1 2">Oak Ridge-10</strain>
    </source>
</reference>
<proteinExistence type="predicted"/>
<organism evidence="1 2">
    <name type="scientific">Legionella oakridgensis</name>
    <dbReference type="NCBI Taxonomy" id="29423"/>
    <lineage>
        <taxon>Bacteria</taxon>
        <taxon>Pseudomonadati</taxon>
        <taxon>Pseudomonadota</taxon>
        <taxon>Gammaproteobacteria</taxon>
        <taxon>Legionellales</taxon>
        <taxon>Legionellaceae</taxon>
        <taxon>Legionella</taxon>
    </lineage>
</organism>
<evidence type="ECO:0000313" key="2">
    <source>
        <dbReference type="Proteomes" id="UP000054858"/>
    </source>
</evidence>
<dbReference type="PATRIC" id="fig|29423.5.peg.655"/>
<accession>A0A0W0XFV5</accession>